<dbReference type="PANTHER" id="PTHR12155">
    <property type="entry name" value="SCHLAFEN"/>
    <property type="match status" value="1"/>
</dbReference>
<dbReference type="Pfam" id="PF21026">
    <property type="entry name" value="SLFN_GTPase-like"/>
    <property type="match status" value="1"/>
</dbReference>
<accession>A0A2C9KIE0</accession>
<feature type="domain" description="Schlafen group 3-like DNA/RNA helicase" evidence="5">
    <location>
        <begin position="572"/>
        <end position="703"/>
    </location>
</feature>
<reference evidence="7" key="1">
    <citation type="submission" date="2020-05" db="UniProtKB">
        <authorList>
            <consortium name="EnsemblMetazoa"/>
        </authorList>
    </citation>
    <scope>IDENTIFICATION</scope>
    <source>
        <strain evidence="7">BB02</strain>
    </source>
</reference>
<comment type="similarity">
    <text evidence="1">Belongs to the Schlafen family. Subgroup III subfamily.</text>
</comment>
<dbReference type="InterPro" id="IPR048729">
    <property type="entry name" value="SLFN_GTPase-like"/>
</dbReference>
<dbReference type="Pfam" id="PF09848">
    <property type="entry name" value="SLFN-g3_helicase"/>
    <property type="match status" value="1"/>
</dbReference>
<gene>
    <name evidence="7" type="primary">106054409</name>
</gene>
<dbReference type="Gene3D" id="3.40.50.300">
    <property type="entry name" value="P-loop containing nucleotide triphosphate hydrolases"/>
    <property type="match status" value="2"/>
</dbReference>
<feature type="domain" description="Schlafen AlbA-2" evidence="4">
    <location>
        <begin position="171"/>
        <end position="250"/>
    </location>
</feature>
<organism evidence="7 8">
    <name type="scientific">Biomphalaria glabrata</name>
    <name type="common">Bloodfluke planorb</name>
    <name type="synonym">Freshwater snail</name>
    <dbReference type="NCBI Taxonomy" id="6526"/>
    <lineage>
        <taxon>Eukaryota</taxon>
        <taxon>Metazoa</taxon>
        <taxon>Spiralia</taxon>
        <taxon>Lophotrochozoa</taxon>
        <taxon>Mollusca</taxon>
        <taxon>Gastropoda</taxon>
        <taxon>Heterobranchia</taxon>
        <taxon>Euthyneura</taxon>
        <taxon>Panpulmonata</taxon>
        <taxon>Hygrophila</taxon>
        <taxon>Lymnaeoidea</taxon>
        <taxon>Planorbidae</taxon>
        <taxon>Biomphalaria</taxon>
    </lineage>
</organism>
<evidence type="ECO:0000259" key="5">
    <source>
        <dbReference type="Pfam" id="PF09848"/>
    </source>
</evidence>
<evidence type="ECO:0000256" key="2">
    <source>
        <dbReference type="ARBA" id="ARBA00022741"/>
    </source>
</evidence>
<protein>
    <recommendedName>
        <fullName evidence="9">Schlafen AlbA-2 domain-containing protein</fullName>
    </recommendedName>
</protein>
<dbReference type="Gene3D" id="3.30.950.30">
    <property type="entry name" value="Schlafen, AAA domain"/>
    <property type="match status" value="1"/>
</dbReference>
<dbReference type="OrthoDB" id="6052143at2759"/>
<dbReference type="AlphaFoldDB" id="A0A2C9KIE0"/>
<dbReference type="Proteomes" id="UP000076420">
    <property type="component" value="Unassembled WGS sequence"/>
</dbReference>
<evidence type="ECO:0000256" key="1">
    <source>
        <dbReference type="ARBA" id="ARBA00010114"/>
    </source>
</evidence>
<name>A0A2C9KIE0_BIOGL</name>
<dbReference type="KEGG" id="bgt:106054409"/>
<evidence type="ECO:0000259" key="6">
    <source>
        <dbReference type="Pfam" id="PF21026"/>
    </source>
</evidence>
<dbReference type="VEuPathDB" id="VectorBase:BGLB020045"/>
<dbReference type="InterPro" id="IPR029684">
    <property type="entry name" value="Schlafen"/>
</dbReference>
<dbReference type="PANTHER" id="PTHR12155:SF30">
    <property type="entry name" value="PROTEIN SLFN14"/>
    <property type="match status" value="1"/>
</dbReference>
<evidence type="ECO:0008006" key="9">
    <source>
        <dbReference type="Google" id="ProtNLM"/>
    </source>
</evidence>
<dbReference type="VEuPathDB" id="VectorBase:BGLAX_032020"/>
<keyword evidence="3" id="KW-0067">ATP-binding</keyword>
<dbReference type="InterPro" id="IPR007421">
    <property type="entry name" value="Schlafen_AlbA_2_dom"/>
</dbReference>
<dbReference type="InterPro" id="IPR038461">
    <property type="entry name" value="Schlafen_AlbA_2_dom_sf"/>
</dbReference>
<evidence type="ECO:0000313" key="8">
    <source>
        <dbReference type="Proteomes" id="UP000076420"/>
    </source>
</evidence>
<evidence type="ECO:0000256" key="3">
    <source>
        <dbReference type="ARBA" id="ARBA00022840"/>
    </source>
</evidence>
<keyword evidence="2" id="KW-0547">Nucleotide-binding</keyword>
<dbReference type="Pfam" id="PF04326">
    <property type="entry name" value="SLFN_AlbA_2"/>
    <property type="match status" value="1"/>
</dbReference>
<sequence>MMTSKDFERHNYEYGDLIVTCPVHISKGIHKKDNEQILQYSCALLNSGGGILRMKNIDCNCGTQSKSLDMWWSGMESNLATILSGDDICNYFDFVGNYDDEYFYLFVKSAEHLCTVDYNCRLPTDTATHCVTYKSAVKLCSTLGSSKSLSALPPIPTSFEYGQIEESLKQEGKQIQFKFLTTDNELTKRTLPEKVSFYCSRYISAFANHEGGHIYFGIEDSTAAVLGEEMNESDEARCTNLIQVKMKSIIWGDTRFSALKGVHWDIKFVPIFHCPNQQRRKVIVVSVCKMFGGVFTSCPESYMITKVLQSDSHYPKYGIRRLEFDEWKAELLNQSRDVKSLHSRFVKIPLRAPQSRLVFSLPHTLQAAREKVIKLSTGLNVYPKNILQSYGNETMKKIISKLACTFSEEPHLIISLEAWGLEIERPFKPPSVLSTLVVISSLYGLHLVCLVSNVATEDDVWTYAREIAVNFKKVLIQHGGCISHLGVKIHVLDINTSLILENFQGSIDVDIYPQTYKLREDNLDDILTALTIALASYKNLGAEKNTDSDYYFLLTCDQLELLWCHQFTKELWIHGPPGSGKTIAALEMIKEFRRRGCQKEEILYVAENPLLCSFISSFSLCQVVSRRELMADSSSPDIVLKKYSPVKNVVVDEAQNFKDRDGDWYSLLEKFSQQNVVDPKSIDRGYFWVFMDYAQKVHKFEAGLPGLIGKNNFMLREISRNSKEIYDYATKLMESSSGSSANNGLPVTSQLGHEYKSGQDVSVVKCNNSDLKDTLYKVLKQFTDMGVDLSDIAILVSKKAEAELIERAVAEANILDSIKKNAPDANATDFIDGKFSVVPMETETNGPSKQLVISTVREFSGLDKPVVIGFDPHINQEHANMDKFLLNLVTRAKDSLVILTTSDQMANKLKIEN</sequence>
<dbReference type="InterPro" id="IPR027417">
    <property type="entry name" value="P-loop_NTPase"/>
</dbReference>
<proteinExistence type="inferred from homology"/>
<dbReference type="GO" id="GO:0005524">
    <property type="term" value="F:ATP binding"/>
    <property type="evidence" value="ECO:0007669"/>
    <property type="project" value="UniProtKB-KW"/>
</dbReference>
<dbReference type="InterPro" id="IPR018647">
    <property type="entry name" value="SLFN_3-like_DNA/RNA_helicase"/>
</dbReference>
<feature type="domain" description="Schlafen GTPase-like" evidence="6">
    <location>
        <begin position="394"/>
        <end position="518"/>
    </location>
</feature>
<evidence type="ECO:0000259" key="4">
    <source>
        <dbReference type="Pfam" id="PF04326"/>
    </source>
</evidence>
<dbReference type="SUPFAM" id="SSF52540">
    <property type="entry name" value="P-loop containing nucleoside triphosphate hydrolases"/>
    <property type="match status" value="1"/>
</dbReference>
<dbReference type="EnsemblMetazoa" id="BGLB020045-RA">
    <property type="protein sequence ID" value="BGLB020045-PA"/>
    <property type="gene ID" value="BGLB020045"/>
</dbReference>
<evidence type="ECO:0000313" key="7">
    <source>
        <dbReference type="EnsemblMetazoa" id="BGLB020045-PA"/>
    </source>
</evidence>